<accession>E0NTG7</accession>
<reference evidence="1" key="1">
    <citation type="submission" date="2010-07" db="EMBL/GenBank/DDBJ databases">
        <authorList>
            <person name="Muzny D."/>
            <person name="Qin X."/>
            <person name="Deng J."/>
            <person name="Jiang H."/>
            <person name="Liu Y."/>
            <person name="Qu J."/>
            <person name="Song X.-Z."/>
            <person name="Zhang L."/>
            <person name="Thornton R."/>
            <person name="Coyle M."/>
            <person name="Francisco L."/>
            <person name="Jackson L."/>
            <person name="Javaid M."/>
            <person name="Korchina V."/>
            <person name="Kovar C."/>
            <person name="Mata R."/>
            <person name="Mathew T."/>
            <person name="Ngo R."/>
            <person name="Nguyen L."/>
            <person name="Nguyen N."/>
            <person name="Okwuonu G."/>
            <person name="Ongeri F."/>
            <person name="Pham C."/>
            <person name="Simmons D."/>
            <person name="Wilczek-Boney K."/>
            <person name="Hale W."/>
            <person name="Jakkamsetti A."/>
            <person name="Pham P."/>
            <person name="Ruth R."/>
            <person name="San Lucas F."/>
            <person name="Warren J."/>
            <person name="Zhang J."/>
            <person name="Zhao Z."/>
            <person name="Zhou C."/>
            <person name="Zhu D."/>
            <person name="Lee S."/>
            <person name="Bess C."/>
            <person name="Blankenburg K."/>
            <person name="Forbes L."/>
            <person name="Fu Q."/>
            <person name="Gubbala S."/>
            <person name="Hirani K."/>
            <person name="Jayaseelan J.C."/>
            <person name="Lara F."/>
            <person name="Munidasa M."/>
            <person name="Palculict T."/>
            <person name="Patil S."/>
            <person name="Pu L.-L."/>
            <person name="Saada N."/>
            <person name="Tang L."/>
            <person name="Weissenberger G."/>
            <person name="Zhu Y."/>
            <person name="Hemphill L."/>
            <person name="Shang Y."/>
            <person name="Youmans B."/>
            <person name="Ayvaz T."/>
            <person name="Ross M."/>
            <person name="Santibanez J."/>
            <person name="Aqrawi P."/>
            <person name="Gross S."/>
            <person name="Joshi V."/>
            <person name="Fowler G."/>
            <person name="Nazareth L."/>
            <person name="Reid J."/>
            <person name="Worley K."/>
            <person name="Petrosino J."/>
            <person name="Highlander S."/>
            <person name="Gibbs R."/>
        </authorList>
    </citation>
    <scope>NUCLEOTIDE SEQUENCE [LARGE SCALE GENOMIC DNA]</scope>
    <source>
        <strain evidence="1">DSM 16973</strain>
    </source>
</reference>
<dbReference type="AlphaFoldDB" id="E0NTG7"/>
<keyword evidence="2" id="KW-1185">Reference proteome</keyword>
<evidence type="ECO:0000313" key="1">
    <source>
        <dbReference type="EMBL" id="EFM01634.1"/>
    </source>
</evidence>
<proteinExistence type="predicted"/>
<dbReference type="HOGENOM" id="CLU_3294321_0_0_10"/>
<sequence length="40" mass="4535">MPFYGCKDTTFTANTVYLSQKISSTFLQKGQSCFLFATCR</sequence>
<dbReference type="BioCyc" id="PMAR862515-HMP:GMOO-1492-MONOMER"/>
<comment type="caution">
    <text evidence="1">The sequence shown here is derived from an EMBL/GenBank/DDBJ whole genome shotgun (WGS) entry which is preliminary data.</text>
</comment>
<name>E0NTG7_9BACT</name>
<protein>
    <submittedName>
        <fullName evidence="1">Uncharacterized protein</fullName>
    </submittedName>
</protein>
<dbReference type="STRING" id="862515.HMPREF0658_1469"/>
<dbReference type="Proteomes" id="UP000004394">
    <property type="component" value="Unassembled WGS sequence"/>
</dbReference>
<gene>
    <name evidence="1" type="ORF">HMPREF0658_1469</name>
</gene>
<evidence type="ECO:0000313" key="2">
    <source>
        <dbReference type="Proteomes" id="UP000004394"/>
    </source>
</evidence>
<organism evidence="1 2">
    <name type="scientific">Hoylesella marshii DSM 16973 = JCM 13450</name>
    <dbReference type="NCBI Taxonomy" id="862515"/>
    <lineage>
        <taxon>Bacteria</taxon>
        <taxon>Pseudomonadati</taxon>
        <taxon>Bacteroidota</taxon>
        <taxon>Bacteroidia</taxon>
        <taxon>Bacteroidales</taxon>
        <taxon>Prevotellaceae</taxon>
        <taxon>Hoylesella</taxon>
    </lineage>
</organism>
<dbReference type="EMBL" id="AEEI01000049">
    <property type="protein sequence ID" value="EFM01634.1"/>
    <property type="molecule type" value="Genomic_DNA"/>
</dbReference>